<keyword evidence="8" id="KW-0732">Signal</keyword>
<dbReference type="InterPro" id="IPR036365">
    <property type="entry name" value="PGBD-like_sf"/>
</dbReference>
<comment type="caution">
    <text evidence="10">The sequence shown here is derived from an EMBL/GenBank/DDBJ whole genome shotgun (WGS) entry which is preliminary data.</text>
</comment>
<dbReference type="SUPFAM" id="SSF47090">
    <property type="entry name" value="PGBD-like"/>
    <property type="match status" value="1"/>
</dbReference>
<comment type="similarity">
    <text evidence="2">Belongs to the YkuD family.</text>
</comment>
<evidence type="ECO:0000259" key="9">
    <source>
        <dbReference type="PROSITE" id="PS52029"/>
    </source>
</evidence>
<dbReference type="Gene3D" id="2.40.440.10">
    <property type="entry name" value="L,D-transpeptidase catalytic domain-like"/>
    <property type="match status" value="1"/>
</dbReference>
<comment type="pathway">
    <text evidence="1 7">Cell wall biogenesis; peptidoglycan biosynthesis.</text>
</comment>
<dbReference type="CDD" id="cd16913">
    <property type="entry name" value="YkuD_like"/>
    <property type="match status" value="1"/>
</dbReference>
<dbReference type="Pfam" id="PF03734">
    <property type="entry name" value="YkuD"/>
    <property type="match status" value="1"/>
</dbReference>
<keyword evidence="6 7" id="KW-0961">Cell wall biogenesis/degradation</keyword>
<keyword evidence="11" id="KW-1185">Reference proteome</keyword>
<organism evidence="10 11">
    <name type="scientific">Sphingomonas limnosediminicola</name>
    <dbReference type="NCBI Taxonomy" id="940133"/>
    <lineage>
        <taxon>Bacteria</taxon>
        <taxon>Pseudomonadati</taxon>
        <taxon>Pseudomonadota</taxon>
        <taxon>Alphaproteobacteria</taxon>
        <taxon>Sphingomonadales</taxon>
        <taxon>Sphingomonadaceae</taxon>
        <taxon>Sphingomonas</taxon>
    </lineage>
</organism>
<evidence type="ECO:0000256" key="1">
    <source>
        <dbReference type="ARBA" id="ARBA00004752"/>
    </source>
</evidence>
<feature type="active site" description="Proton donor/acceptor" evidence="7">
    <location>
        <position position="371"/>
    </location>
</feature>
<dbReference type="PANTHER" id="PTHR41533">
    <property type="entry name" value="L,D-TRANSPEPTIDASE HI_1667-RELATED"/>
    <property type="match status" value="1"/>
</dbReference>
<proteinExistence type="inferred from homology"/>
<evidence type="ECO:0000256" key="7">
    <source>
        <dbReference type="PROSITE-ProRule" id="PRU01373"/>
    </source>
</evidence>
<dbReference type="PANTHER" id="PTHR41533:SF2">
    <property type="entry name" value="BLR7131 PROTEIN"/>
    <property type="match status" value="1"/>
</dbReference>
<evidence type="ECO:0000256" key="8">
    <source>
        <dbReference type="SAM" id="SignalP"/>
    </source>
</evidence>
<evidence type="ECO:0000256" key="4">
    <source>
        <dbReference type="ARBA" id="ARBA00022960"/>
    </source>
</evidence>
<feature type="domain" description="L,D-TPase catalytic" evidence="9">
    <location>
        <begin position="235"/>
        <end position="417"/>
    </location>
</feature>
<name>A0ABP7KVU1_9SPHN</name>
<dbReference type="InterPro" id="IPR005490">
    <property type="entry name" value="LD_TPept_cat_dom"/>
</dbReference>
<dbReference type="InterPro" id="IPR052905">
    <property type="entry name" value="LD-transpeptidase_YkuD-like"/>
</dbReference>
<keyword evidence="3" id="KW-0808">Transferase</keyword>
<sequence>MRPSLLALSALAVPAVVMAQANWPAPRPVPPQPPAAVAEPWMAQPAPVNQQQPWQSPAARSGQSAALEPIDLPPAIEQGVDMIYVDQELVPHAVQDQSMFHDISFDAWSGAPVDLFMAVNPIYTDLRRGLVRYRQTWGNLPQVTIPNGPTLKPGSTGEHVAMLRNRLGLAAGDKYDAALAGKVKEFQGVHAIKADGIAGAGTIDALNRGAQYYEQLIMINMERAKRLPAPGEQSKYAVVDAGGARLSLWENNRKVDEMKVVVGKAETATPMMAAYIKYASVNPYWNVPPELARNLIGPRVVAQGIKYLTDREYQVLTDYTPDAKIIDPETVDWQAVVDGRADVRLRRLPSPANSMGMMKFMLPNYFGIYLHDSPEKEHFTKNELWISNGCVRVEDYKRFAAWLFNGAVPKGHNPKIEEEVNLPRQVPVYMTYLTVAAMADGVVFRADPYGRDQHLMERYGSQLTAAVRGF</sequence>
<dbReference type="PROSITE" id="PS52029">
    <property type="entry name" value="LD_TPASE"/>
    <property type="match status" value="1"/>
</dbReference>
<accession>A0ABP7KVU1</accession>
<keyword evidence="4 7" id="KW-0133">Cell shape</keyword>
<dbReference type="EMBL" id="BAABBM010000001">
    <property type="protein sequence ID" value="GAA3887306.1"/>
    <property type="molecule type" value="Genomic_DNA"/>
</dbReference>
<dbReference type="InterPro" id="IPR036366">
    <property type="entry name" value="PGBDSf"/>
</dbReference>
<dbReference type="RefSeq" id="WP_344697926.1">
    <property type="nucleotide sequence ID" value="NZ_BAABBM010000001.1"/>
</dbReference>
<dbReference type="SUPFAM" id="SSF141523">
    <property type="entry name" value="L,D-transpeptidase catalytic domain-like"/>
    <property type="match status" value="1"/>
</dbReference>
<dbReference type="Gene3D" id="1.10.101.10">
    <property type="entry name" value="PGBD-like superfamily/PGBD"/>
    <property type="match status" value="1"/>
</dbReference>
<keyword evidence="5 7" id="KW-0573">Peptidoglycan synthesis</keyword>
<dbReference type="InterPro" id="IPR038063">
    <property type="entry name" value="Transpep_catalytic_dom"/>
</dbReference>
<feature type="signal peptide" evidence="8">
    <location>
        <begin position="1"/>
        <end position="19"/>
    </location>
</feature>
<evidence type="ECO:0000256" key="3">
    <source>
        <dbReference type="ARBA" id="ARBA00022679"/>
    </source>
</evidence>
<dbReference type="Proteomes" id="UP001500827">
    <property type="component" value="Unassembled WGS sequence"/>
</dbReference>
<evidence type="ECO:0000256" key="5">
    <source>
        <dbReference type="ARBA" id="ARBA00022984"/>
    </source>
</evidence>
<gene>
    <name evidence="10" type="ORF">GCM10022276_03000</name>
</gene>
<feature type="chain" id="PRO_5046341358" description="L,D-TPase catalytic domain-containing protein" evidence="8">
    <location>
        <begin position="20"/>
        <end position="470"/>
    </location>
</feature>
<evidence type="ECO:0000256" key="2">
    <source>
        <dbReference type="ARBA" id="ARBA00005992"/>
    </source>
</evidence>
<evidence type="ECO:0000313" key="10">
    <source>
        <dbReference type="EMBL" id="GAA3887306.1"/>
    </source>
</evidence>
<protein>
    <recommendedName>
        <fullName evidence="9">L,D-TPase catalytic domain-containing protein</fullName>
    </recommendedName>
</protein>
<evidence type="ECO:0000313" key="11">
    <source>
        <dbReference type="Proteomes" id="UP001500827"/>
    </source>
</evidence>
<dbReference type="Pfam" id="PF01471">
    <property type="entry name" value="PG_binding_1"/>
    <property type="match status" value="1"/>
</dbReference>
<reference evidence="11" key="1">
    <citation type="journal article" date="2019" name="Int. J. Syst. Evol. Microbiol.">
        <title>The Global Catalogue of Microorganisms (GCM) 10K type strain sequencing project: providing services to taxonomists for standard genome sequencing and annotation.</title>
        <authorList>
            <consortium name="The Broad Institute Genomics Platform"/>
            <consortium name="The Broad Institute Genome Sequencing Center for Infectious Disease"/>
            <person name="Wu L."/>
            <person name="Ma J."/>
        </authorList>
    </citation>
    <scope>NUCLEOTIDE SEQUENCE [LARGE SCALE GENOMIC DNA]</scope>
    <source>
        <strain evidence="11">JCM 17543</strain>
    </source>
</reference>
<feature type="active site" description="Nucleophile" evidence="7">
    <location>
        <position position="390"/>
    </location>
</feature>
<evidence type="ECO:0000256" key="6">
    <source>
        <dbReference type="ARBA" id="ARBA00023316"/>
    </source>
</evidence>
<dbReference type="InterPro" id="IPR002477">
    <property type="entry name" value="Peptidoglycan-bd-like"/>
</dbReference>